<protein>
    <recommendedName>
        <fullName evidence="10">G-protein coupled receptors family 1 profile domain-containing protein</fullName>
    </recommendedName>
</protein>
<feature type="transmembrane region" description="Helical" evidence="9">
    <location>
        <begin position="200"/>
        <end position="221"/>
    </location>
</feature>
<organism evidence="11">
    <name type="scientific">Capitella teleta</name>
    <name type="common">Polychaete worm</name>
    <dbReference type="NCBI Taxonomy" id="283909"/>
    <lineage>
        <taxon>Eukaryota</taxon>
        <taxon>Metazoa</taxon>
        <taxon>Spiralia</taxon>
        <taxon>Lophotrochozoa</taxon>
        <taxon>Annelida</taxon>
        <taxon>Polychaeta</taxon>
        <taxon>Sedentaria</taxon>
        <taxon>Scolecida</taxon>
        <taxon>Capitellidae</taxon>
        <taxon>Capitella</taxon>
    </lineage>
</organism>
<evidence type="ECO:0000256" key="4">
    <source>
        <dbReference type="ARBA" id="ARBA00023040"/>
    </source>
</evidence>
<dbReference type="EnsemblMetazoa" id="CapteT190633">
    <property type="protein sequence ID" value="CapteP190633"/>
    <property type="gene ID" value="CapteG190633"/>
</dbReference>
<dbReference type="HOGENOM" id="CLU_754880_0_0_1"/>
<reference evidence="12" key="3">
    <citation type="submission" date="2015-06" db="UniProtKB">
        <authorList>
            <consortium name="EnsemblMetazoa"/>
        </authorList>
    </citation>
    <scope>IDENTIFICATION</scope>
</reference>
<keyword evidence="3 9" id="KW-1133">Transmembrane helix</keyword>
<dbReference type="InterPro" id="IPR000276">
    <property type="entry name" value="GPCR_Rhodpsn"/>
</dbReference>
<dbReference type="CDD" id="cd00637">
    <property type="entry name" value="7tm_classA_rhodopsin-like"/>
    <property type="match status" value="1"/>
</dbReference>
<dbReference type="STRING" id="283909.R7UAF5"/>
<evidence type="ECO:0000313" key="13">
    <source>
        <dbReference type="Proteomes" id="UP000014760"/>
    </source>
</evidence>
<dbReference type="InterPro" id="IPR017452">
    <property type="entry name" value="GPCR_Rhodpsn_7TM"/>
</dbReference>
<feature type="domain" description="G-protein coupled receptors family 1 profile" evidence="10">
    <location>
        <begin position="45"/>
        <end position="316"/>
    </location>
</feature>
<keyword evidence="6 8" id="KW-0675">Receptor</keyword>
<keyword evidence="4 8" id="KW-0297">G-protein coupled receptor</keyword>
<proteinExistence type="inferred from homology"/>
<reference evidence="13" key="1">
    <citation type="submission" date="2012-12" db="EMBL/GenBank/DDBJ databases">
        <authorList>
            <person name="Hellsten U."/>
            <person name="Grimwood J."/>
            <person name="Chapman J.A."/>
            <person name="Shapiro H."/>
            <person name="Aerts A."/>
            <person name="Otillar R.P."/>
            <person name="Terry A.Y."/>
            <person name="Boore J.L."/>
            <person name="Simakov O."/>
            <person name="Marletaz F."/>
            <person name="Cho S.-J."/>
            <person name="Edsinger-Gonzales E."/>
            <person name="Havlak P."/>
            <person name="Kuo D.-H."/>
            <person name="Larsson T."/>
            <person name="Lv J."/>
            <person name="Arendt D."/>
            <person name="Savage R."/>
            <person name="Osoegawa K."/>
            <person name="de Jong P."/>
            <person name="Lindberg D.R."/>
            <person name="Seaver E.C."/>
            <person name="Weisblat D.A."/>
            <person name="Putnam N.H."/>
            <person name="Grigoriev I.V."/>
            <person name="Rokhsar D.S."/>
        </authorList>
    </citation>
    <scope>NUCLEOTIDE SEQUENCE</scope>
    <source>
        <strain evidence="13">I ESC-2004</strain>
    </source>
</reference>
<evidence type="ECO:0000256" key="6">
    <source>
        <dbReference type="ARBA" id="ARBA00023170"/>
    </source>
</evidence>
<dbReference type="PRINTS" id="PR00237">
    <property type="entry name" value="GPCRRHODOPSN"/>
</dbReference>
<gene>
    <name evidence="11" type="ORF">CAPTEDRAFT_190633</name>
</gene>
<dbReference type="OMA" id="YAVYWPV"/>
<comment type="similarity">
    <text evidence="8">Belongs to the G-protein coupled receptor 1 family.</text>
</comment>
<keyword evidence="13" id="KW-1185">Reference proteome</keyword>
<dbReference type="Gene3D" id="1.20.1070.10">
    <property type="entry name" value="Rhodopsin 7-helix transmembrane proteins"/>
    <property type="match status" value="1"/>
</dbReference>
<keyword evidence="7 8" id="KW-0807">Transducer</keyword>
<dbReference type="PANTHER" id="PTHR45695:SF9">
    <property type="entry name" value="LEUCOKININ RECEPTOR"/>
    <property type="match status" value="1"/>
</dbReference>
<evidence type="ECO:0000256" key="2">
    <source>
        <dbReference type="ARBA" id="ARBA00022692"/>
    </source>
</evidence>
<dbReference type="Proteomes" id="UP000014760">
    <property type="component" value="Unassembled WGS sequence"/>
</dbReference>
<evidence type="ECO:0000313" key="11">
    <source>
        <dbReference type="EMBL" id="ELU00798.1"/>
    </source>
</evidence>
<evidence type="ECO:0000256" key="5">
    <source>
        <dbReference type="ARBA" id="ARBA00023136"/>
    </source>
</evidence>
<accession>R7UAF5</accession>
<keyword evidence="2 8" id="KW-0812">Transmembrane</keyword>
<feature type="transmembrane region" description="Helical" evidence="9">
    <location>
        <begin position="295"/>
        <end position="315"/>
    </location>
</feature>
<name>R7UAF5_CAPTE</name>
<feature type="transmembrane region" description="Helical" evidence="9">
    <location>
        <begin position="139"/>
        <end position="162"/>
    </location>
</feature>
<dbReference type="EMBL" id="KB305732">
    <property type="protein sequence ID" value="ELU00798.1"/>
    <property type="molecule type" value="Genomic_DNA"/>
</dbReference>
<evidence type="ECO:0000256" key="8">
    <source>
        <dbReference type="RuleBase" id="RU000688"/>
    </source>
</evidence>
<dbReference type="OrthoDB" id="5969463at2759"/>
<evidence type="ECO:0000256" key="3">
    <source>
        <dbReference type="ARBA" id="ARBA00022989"/>
    </source>
</evidence>
<feature type="transmembrane region" description="Helical" evidence="9">
    <location>
        <begin position="66"/>
        <end position="86"/>
    </location>
</feature>
<dbReference type="PANTHER" id="PTHR45695">
    <property type="entry name" value="LEUCOKININ RECEPTOR-RELATED"/>
    <property type="match status" value="1"/>
</dbReference>
<evidence type="ECO:0000256" key="1">
    <source>
        <dbReference type="ARBA" id="ARBA00004141"/>
    </source>
</evidence>
<evidence type="ECO:0000259" key="10">
    <source>
        <dbReference type="PROSITE" id="PS50262"/>
    </source>
</evidence>
<dbReference type="AlphaFoldDB" id="R7UAF5"/>
<dbReference type="EMBL" id="AMQN01009586">
    <property type="status" value="NOT_ANNOTATED_CDS"/>
    <property type="molecule type" value="Genomic_DNA"/>
</dbReference>
<evidence type="ECO:0000313" key="12">
    <source>
        <dbReference type="EnsemblMetazoa" id="CapteP190633"/>
    </source>
</evidence>
<feature type="transmembrane region" description="Helical" evidence="9">
    <location>
        <begin position="110"/>
        <end position="127"/>
    </location>
</feature>
<dbReference type="GO" id="GO:0005886">
    <property type="term" value="C:plasma membrane"/>
    <property type="evidence" value="ECO:0007669"/>
    <property type="project" value="TreeGrafter"/>
</dbReference>
<feature type="transmembrane region" description="Helical" evidence="9">
    <location>
        <begin position="33"/>
        <end position="54"/>
    </location>
</feature>
<comment type="subcellular location">
    <subcellularLocation>
        <location evidence="1">Membrane</location>
        <topology evidence="1">Multi-pass membrane protein</topology>
    </subcellularLocation>
</comment>
<keyword evidence="5 9" id="KW-0472">Membrane</keyword>
<dbReference type="Pfam" id="PF00001">
    <property type="entry name" value="7tm_1"/>
    <property type="match status" value="1"/>
</dbReference>
<dbReference type="SUPFAM" id="SSF81321">
    <property type="entry name" value="Family A G protein-coupled receptor-like"/>
    <property type="match status" value="1"/>
</dbReference>
<evidence type="ECO:0000256" key="7">
    <source>
        <dbReference type="ARBA" id="ARBA00023224"/>
    </source>
</evidence>
<dbReference type="PROSITE" id="PS00237">
    <property type="entry name" value="G_PROTEIN_RECEP_F1_1"/>
    <property type="match status" value="1"/>
</dbReference>
<feature type="transmembrane region" description="Helical" evidence="9">
    <location>
        <begin position="321"/>
        <end position="342"/>
    </location>
</feature>
<sequence>MDDLDLECSLRVLLHVDQFYQDATGPDVTTMTVVLSITGFLGILGNSVVVMMCTCCKPSSKSTQHYICMIAICDLLICLVLVPYRISAYHLVIPELCCKIFEGLTYFSESYSLGLLLAVAFDRYLAVGHPVYFSQMKHFPAIWAFITGILVLSVGIPAGLLAGDYVVVFSNKTNTSRQCYTGVCDADGFDYRYFSETGRYIYIIYLAVLYMAAFTSLVTMYSKVFCTVYEKFAMRSIRHPTPAHDQPSCSGASVKSIDVEVIEVEPHTRDAPLEGTEPASLKDTPPMQMVMHRRIAKICCMVTLAYFATWLPFFLMRTGLVPNIVTLRLAFFWSNAINPFIYSFSNRKFRGQVLSLVKCTKYCDSFS</sequence>
<dbReference type="GO" id="GO:0004930">
    <property type="term" value="F:G protein-coupled receptor activity"/>
    <property type="evidence" value="ECO:0007669"/>
    <property type="project" value="UniProtKB-KW"/>
</dbReference>
<dbReference type="PROSITE" id="PS50262">
    <property type="entry name" value="G_PROTEIN_RECEP_F1_2"/>
    <property type="match status" value="1"/>
</dbReference>
<reference evidence="11 13" key="2">
    <citation type="journal article" date="2013" name="Nature">
        <title>Insights into bilaterian evolution from three spiralian genomes.</title>
        <authorList>
            <person name="Simakov O."/>
            <person name="Marletaz F."/>
            <person name="Cho S.J."/>
            <person name="Edsinger-Gonzales E."/>
            <person name="Havlak P."/>
            <person name="Hellsten U."/>
            <person name="Kuo D.H."/>
            <person name="Larsson T."/>
            <person name="Lv J."/>
            <person name="Arendt D."/>
            <person name="Savage R."/>
            <person name="Osoegawa K."/>
            <person name="de Jong P."/>
            <person name="Grimwood J."/>
            <person name="Chapman J.A."/>
            <person name="Shapiro H."/>
            <person name="Aerts A."/>
            <person name="Otillar R.P."/>
            <person name="Terry A.Y."/>
            <person name="Boore J.L."/>
            <person name="Grigoriev I.V."/>
            <person name="Lindberg D.R."/>
            <person name="Seaver E.C."/>
            <person name="Weisblat D.A."/>
            <person name="Putnam N.H."/>
            <person name="Rokhsar D.S."/>
        </authorList>
    </citation>
    <scope>NUCLEOTIDE SEQUENCE</scope>
    <source>
        <strain evidence="11 13">I ESC-2004</strain>
    </source>
</reference>
<evidence type="ECO:0000256" key="9">
    <source>
        <dbReference type="SAM" id="Phobius"/>
    </source>
</evidence>